<dbReference type="EMBL" id="KV454018">
    <property type="protein sequence ID" value="ODV93402.1"/>
    <property type="molecule type" value="Genomic_DNA"/>
</dbReference>
<dbReference type="Gene3D" id="2.40.30.130">
    <property type="match status" value="1"/>
</dbReference>
<protein>
    <recommendedName>
        <fullName evidence="5">Threonyl/alanyl tRNA synthetase SAD domain-containing protein</fullName>
    </recommendedName>
</protein>
<comment type="cofactor">
    <cofactor evidence="1">
        <name>Zn(2+)</name>
        <dbReference type="ChEBI" id="CHEBI:29105"/>
    </cofactor>
</comment>
<dbReference type="Gene3D" id="3.30.980.10">
    <property type="entry name" value="Threonyl-trna Synthetase, Chain A, domain 2"/>
    <property type="match status" value="1"/>
</dbReference>
<keyword evidence="4" id="KW-0862">Zinc</keyword>
<comment type="similarity">
    <text evidence="2">Belongs to the class-II aminoacyl-tRNA synthetase family. Alax-L subfamily.</text>
</comment>
<dbReference type="PANTHER" id="PTHR43462:SF1">
    <property type="entry name" value="ALANYL-TRNA EDITING PROTEIN AARSD1"/>
    <property type="match status" value="1"/>
</dbReference>
<dbReference type="GO" id="GO:0043039">
    <property type="term" value="P:tRNA aminoacylation"/>
    <property type="evidence" value="ECO:0007669"/>
    <property type="project" value="InterPro"/>
</dbReference>
<dbReference type="AlphaFoldDB" id="A0A1E4TNV6"/>
<feature type="domain" description="Threonyl/alanyl tRNA synthetase SAD" evidence="5">
    <location>
        <begin position="203"/>
        <end position="246"/>
    </location>
</feature>
<dbReference type="GO" id="GO:0043905">
    <property type="term" value="F:L-seryl-tRNA(Thr) hydrolase activity"/>
    <property type="evidence" value="ECO:0007669"/>
    <property type="project" value="EnsemblFungi"/>
</dbReference>
<reference evidence="7" key="1">
    <citation type="submission" date="2016-05" db="EMBL/GenBank/DDBJ databases">
        <title>Comparative genomics of biotechnologically important yeasts.</title>
        <authorList>
            <consortium name="DOE Joint Genome Institute"/>
            <person name="Riley R."/>
            <person name="Haridas S."/>
            <person name="Wolfe K.H."/>
            <person name="Lopes M.R."/>
            <person name="Hittinger C.T."/>
            <person name="Goker M."/>
            <person name="Salamov A."/>
            <person name="Wisecaver J."/>
            <person name="Long T.M."/>
            <person name="Aerts A.L."/>
            <person name="Barry K."/>
            <person name="Choi C."/>
            <person name="Clum A."/>
            <person name="Coughlan A.Y."/>
            <person name="Deshpande S."/>
            <person name="Douglass A.P."/>
            <person name="Hanson S.J."/>
            <person name="Klenk H.-P."/>
            <person name="Labutti K."/>
            <person name="Lapidus A."/>
            <person name="Lindquist E."/>
            <person name="Lipzen A."/>
            <person name="Meier-Kolthoff J.P."/>
            <person name="Ohm R.A."/>
            <person name="Otillar R.P."/>
            <person name="Pangilinan J."/>
            <person name="Peng Y."/>
            <person name="Rokas A."/>
            <person name="Rosa C.A."/>
            <person name="Scheuner C."/>
            <person name="Sibirny A.A."/>
            <person name="Slot J.C."/>
            <person name="Stielow J.B."/>
            <person name="Sun H."/>
            <person name="Kurtzman C.P."/>
            <person name="Blackwell M."/>
            <person name="Grigoriev I.V."/>
            <person name="Jeffries T.W."/>
        </authorList>
    </citation>
    <scope>NUCLEOTIDE SEQUENCE [LARGE SCALE GENOMIC DNA]</scope>
    <source>
        <strain evidence="7">NRRL Y-2460</strain>
    </source>
</reference>
<gene>
    <name evidence="6" type="ORF">PACTADRAFT_47041</name>
</gene>
<dbReference type="GO" id="GO:0046872">
    <property type="term" value="F:metal ion binding"/>
    <property type="evidence" value="ECO:0007669"/>
    <property type="project" value="UniProtKB-KW"/>
</dbReference>
<accession>A0A1E4TNV6</accession>
<dbReference type="InterPro" id="IPR051335">
    <property type="entry name" value="Alanyl-tRNA_Editing_Enzymes"/>
</dbReference>
<name>A0A1E4TNV6_PACTA</name>
<evidence type="ECO:0000256" key="3">
    <source>
        <dbReference type="ARBA" id="ARBA00022723"/>
    </source>
</evidence>
<dbReference type="GO" id="GO:0005524">
    <property type="term" value="F:ATP binding"/>
    <property type="evidence" value="ECO:0007669"/>
    <property type="project" value="InterPro"/>
</dbReference>
<dbReference type="InterPro" id="IPR012947">
    <property type="entry name" value="tRNA_SAD"/>
</dbReference>
<proteinExistence type="inferred from homology"/>
<keyword evidence="7" id="KW-1185">Reference proteome</keyword>
<dbReference type="Proteomes" id="UP000094236">
    <property type="component" value="Unassembled WGS sequence"/>
</dbReference>
<evidence type="ECO:0000256" key="1">
    <source>
        <dbReference type="ARBA" id="ARBA00001947"/>
    </source>
</evidence>
<evidence type="ECO:0000256" key="4">
    <source>
        <dbReference type="ARBA" id="ARBA00022833"/>
    </source>
</evidence>
<dbReference type="GO" id="GO:0002196">
    <property type="term" value="F:Ser-tRNA(Ala) deacylase activity"/>
    <property type="evidence" value="ECO:0007669"/>
    <property type="project" value="EnsemblFungi"/>
</dbReference>
<dbReference type="SUPFAM" id="SSF55186">
    <property type="entry name" value="ThrRS/AlaRS common domain"/>
    <property type="match status" value="1"/>
</dbReference>
<dbReference type="SMART" id="SM00863">
    <property type="entry name" value="tRNA_SAD"/>
    <property type="match status" value="1"/>
</dbReference>
<dbReference type="Pfam" id="PF07973">
    <property type="entry name" value="tRNA_SAD"/>
    <property type="match status" value="1"/>
</dbReference>
<organism evidence="6 7">
    <name type="scientific">Pachysolen tannophilus NRRL Y-2460</name>
    <dbReference type="NCBI Taxonomy" id="669874"/>
    <lineage>
        <taxon>Eukaryota</taxon>
        <taxon>Fungi</taxon>
        <taxon>Dikarya</taxon>
        <taxon>Ascomycota</taxon>
        <taxon>Saccharomycotina</taxon>
        <taxon>Pichiomycetes</taxon>
        <taxon>Pachysolenaceae</taxon>
        <taxon>Pachysolen</taxon>
    </lineage>
</organism>
<dbReference type="PANTHER" id="PTHR43462">
    <property type="entry name" value="ALANYL-TRNA EDITING PROTEIN"/>
    <property type="match status" value="1"/>
</dbReference>
<dbReference type="SUPFAM" id="SSF50447">
    <property type="entry name" value="Translation proteins"/>
    <property type="match status" value="1"/>
</dbReference>
<evidence type="ECO:0000259" key="5">
    <source>
        <dbReference type="SMART" id="SM00863"/>
    </source>
</evidence>
<dbReference type="PROSITE" id="PS51257">
    <property type="entry name" value="PROKAR_LIPOPROTEIN"/>
    <property type="match status" value="1"/>
</dbReference>
<dbReference type="GO" id="GO:0004812">
    <property type="term" value="F:aminoacyl-tRNA ligase activity"/>
    <property type="evidence" value="ECO:0007669"/>
    <property type="project" value="InterPro"/>
</dbReference>
<dbReference type="InterPro" id="IPR018163">
    <property type="entry name" value="Thr/Ala-tRNA-synth_IIc_edit"/>
</dbReference>
<dbReference type="STRING" id="669874.A0A1E4TNV6"/>
<evidence type="ECO:0000313" key="7">
    <source>
        <dbReference type="Proteomes" id="UP000094236"/>
    </source>
</evidence>
<keyword evidence="3" id="KW-0479">Metal-binding</keyword>
<sequence>MTVTSKYSSTIVGALACQRESYLKKLTTRVVNCNEQIYRDESSSLPRYQIELEDTILFPLGGGQPSDQGYISYNDKKIPVLSVIRDGLIARHITPEPIQVGTEVELSLDWKRRFDHMQQHTGQHLLSAILDRYELPTLSWAMGEMINYVEIPRKLTEEEIEKINEEVNDAIYANIEVNVEVPHKDQVDKSKMPEDYDLEKGILRVVHIGNLDSNPCCGTHLSSTLQINSICLLHQASVRGTNSRLFFLAGDRVRKYAKYSHNILKNLNSTLSCQTDEILDKVSLLSNNLQKTSKRETNWIKEIVNYKVEDLKKNFEKNDFDYLYRPDVGLEFINQIFKDINQFLKENPSKNLVLLSGEGKTGGSLIIMGNKTDEIASSMKKLIKNLKGGGKGKFQGKITSFEKNETENIKKYLDSLKEAETLTLENLTI</sequence>
<dbReference type="OrthoDB" id="288942at2759"/>
<evidence type="ECO:0000256" key="2">
    <source>
        <dbReference type="ARBA" id="ARBA00008429"/>
    </source>
</evidence>
<evidence type="ECO:0000313" key="6">
    <source>
        <dbReference type="EMBL" id="ODV93402.1"/>
    </source>
</evidence>
<dbReference type="InterPro" id="IPR009000">
    <property type="entry name" value="Transl_B-barrel_sf"/>
</dbReference>